<dbReference type="EMBL" id="NPDZ01000003">
    <property type="protein sequence ID" value="PJZ73913.1"/>
    <property type="molecule type" value="Genomic_DNA"/>
</dbReference>
<evidence type="ECO:0000313" key="4">
    <source>
        <dbReference type="Proteomes" id="UP000231990"/>
    </source>
</evidence>
<dbReference type="Proteomes" id="UP000231962">
    <property type="component" value="Unassembled WGS sequence"/>
</dbReference>
<evidence type="ECO:0000313" key="1">
    <source>
        <dbReference type="EMBL" id="PJZ70703.1"/>
    </source>
</evidence>
<dbReference type="RefSeq" id="WP_100712709.1">
    <property type="nucleotide sequence ID" value="NZ_NPDY01000002.1"/>
</dbReference>
<keyword evidence="3" id="KW-1185">Reference proteome</keyword>
<dbReference type="Gene3D" id="2.40.420.20">
    <property type="match status" value="1"/>
</dbReference>
<gene>
    <name evidence="1" type="ORF">CH360_04030</name>
    <name evidence="2" type="ORF">CH373_07170</name>
</gene>
<proteinExistence type="predicted"/>
<name>A0A2M9ZPQ6_9LEPT</name>
<accession>A0A2M9ZPQ6</accession>
<evidence type="ECO:0000313" key="2">
    <source>
        <dbReference type="EMBL" id="PJZ73913.1"/>
    </source>
</evidence>
<sequence>MSRLRILFLFSLVCAAAFLFWAWWKFSHPPEIKPAHYFTNDGYMIRFSPDSEFVKGIVSESAKPSPREDRTHFHSVGQIILLVDRSGALIGPQRSLVHLDPELSEKFGLSKTNAKIDTAFGIVDVPKEHSNQMRINADLEIAIYGLRKASANAKIVKIQRSFSSANSITILFRINEGKDWYPGTNCEVNFPEITSKPTVVPARSIVHFQKLDHVFIEWSKGVYAPRIVTVLEENDQTFSVLGVNPGEKVVSKGAILLQPLLNMTKSEEENSW</sequence>
<comment type="caution">
    <text evidence="2">The sequence shown here is derived from an EMBL/GenBank/DDBJ whole genome shotgun (WGS) entry which is preliminary data.</text>
</comment>
<dbReference type="Proteomes" id="UP000231990">
    <property type="component" value="Unassembled WGS sequence"/>
</dbReference>
<evidence type="ECO:0000313" key="3">
    <source>
        <dbReference type="Proteomes" id="UP000231962"/>
    </source>
</evidence>
<organism evidence="2 4">
    <name type="scientific">Leptospira perolatii</name>
    <dbReference type="NCBI Taxonomy" id="2023191"/>
    <lineage>
        <taxon>Bacteria</taxon>
        <taxon>Pseudomonadati</taxon>
        <taxon>Spirochaetota</taxon>
        <taxon>Spirochaetia</taxon>
        <taxon>Leptospirales</taxon>
        <taxon>Leptospiraceae</taxon>
        <taxon>Leptospira</taxon>
    </lineage>
</organism>
<dbReference type="AlphaFoldDB" id="A0A2M9ZPQ6"/>
<reference evidence="3 4" key="1">
    <citation type="submission" date="2017-07" db="EMBL/GenBank/DDBJ databases">
        <title>Leptospira spp. isolated from tropical soils.</title>
        <authorList>
            <person name="Thibeaux R."/>
            <person name="Iraola G."/>
            <person name="Ferres I."/>
            <person name="Bierque E."/>
            <person name="Girault D."/>
            <person name="Soupe-Gilbert M.-E."/>
            <person name="Picardeau M."/>
            <person name="Goarant C."/>
        </authorList>
    </citation>
    <scope>NUCLEOTIDE SEQUENCE [LARGE SCALE GENOMIC DNA]</scope>
    <source>
        <strain evidence="2 4">FH1-B-B1</strain>
        <strain evidence="1 3">FH1-B-C1</strain>
    </source>
</reference>
<dbReference type="OrthoDB" id="9806939at2"/>
<dbReference type="EMBL" id="NPDY01000002">
    <property type="protein sequence ID" value="PJZ70703.1"/>
    <property type="molecule type" value="Genomic_DNA"/>
</dbReference>
<protein>
    <submittedName>
        <fullName evidence="2">Uncharacterized protein</fullName>
    </submittedName>
</protein>